<sequence>MAFVRVSNRASEVDRVESYDIRIVRFAAAEFPALPIEASEIPRISRGWLHRVGVDRAKRASANFLSRGKKKKDTNGSLATTRCASQCLMAYGNAWSLAVKFCRVSVISRGYTQENDPLRYEALEKSCFGIMGYSINENTRSGSACSRSVAVEVPRDGGKGRKSRANGSSICDIQDVLEGPFIHVLGCSSEHRHAVSAYNGRTIRQVRLMAMESHQRKYIFKLQLGYTSSRENDRPEESPDDLIKYSPGDIRLLPGVKSQRRSGCRFERRFNILQAVLDEVCEFSPVFHVDDHCCNA</sequence>
<dbReference type="AlphaFoldDB" id="A0A834K2G0"/>
<keyword evidence="2" id="KW-1185">Reference proteome</keyword>
<comment type="caution">
    <text evidence="1">The sequence shown here is derived from an EMBL/GenBank/DDBJ whole genome shotgun (WGS) entry which is preliminary data.</text>
</comment>
<name>A0A834K2G0_VESVU</name>
<evidence type="ECO:0000313" key="1">
    <source>
        <dbReference type="EMBL" id="KAF7398842.1"/>
    </source>
</evidence>
<protein>
    <submittedName>
        <fullName evidence="1">Uncharacterized protein</fullName>
    </submittedName>
</protein>
<evidence type="ECO:0000313" key="2">
    <source>
        <dbReference type="Proteomes" id="UP000614350"/>
    </source>
</evidence>
<gene>
    <name evidence="1" type="ORF">HZH66_006739</name>
</gene>
<reference evidence="1" key="1">
    <citation type="journal article" date="2020" name="G3 (Bethesda)">
        <title>High-Quality Assemblies for Three Invasive Social Wasps from the &lt;i&gt;Vespula&lt;/i&gt; Genus.</title>
        <authorList>
            <person name="Harrop T.W.R."/>
            <person name="Guhlin J."/>
            <person name="McLaughlin G.M."/>
            <person name="Permina E."/>
            <person name="Stockwell P."/>
            <person name="Gilligan J."/>
            <person name="Le Lec M.F."/>
            <person name="Gruber M.A.M."/>
            <person name="Quinn O."/>
            <person name="Lovegrove M."/>
            <person name="Duncan E.J."/>
            <person name="Remnant E.J."/>
            <person name="Van Eeckhoven J."/>
            <person name="Graham B."/>
            <person name="Knapp R.A."/>
            <person name="Langford K.W."/>
            <person name="Kronenberg Z."/>
            <person name="Press M.O."/>
            <person name="Eacker S.M."/>
            <person name="Wilson-Rankin E.E."/>
            <person name="Purcell J."/>
            <person name="Lester P.J."/>
            <person name="Dearden P.K."/>
        </authorList>
    </citation>
    <scope>NUCLEOTIDE SEQUENCE</scope>
    <source>
        <strain evidence="1">Marl-1</strain>
    </source>
</reference>
<dbReference type="Proteomes" id="UP000614350">
    <property type="component" value="Unassembled WGS sequence"/>
</dbReference>
<organism evidence="1 2">
    <name type="scientific">Vespula vulgaris</name>
    <name type="common">Yellow jacket</name>
    <name type="synonym">Wasp</name>
    <dbReference type="NCBI Taxonomy" id="7454"/>
    <lineage>
        <taxon>Eukaryota</taxon>
        <taxon>Metazoa</taxon>
        <taxon>Ecdysozoa</taxon>
        <taxon>Arthropoda</taxon>
        <taxon>Hexapoda</taxon>
        <taxon>Insecta</taxon>
        <taxon>Pterygota</taxon>
        <taxon>Neoptera</taxon>
        <taxon>Endopterygota</taxon>
        <taxon>Hymenoptera</taxon>
        <taxon>Apocrita</taxon>
        <taxon>Aculeata</taxon>
        <taxon>Vespoidea</taxon>
        <taxon>Vespidae</taxon>
        <taxon>Vespinae</taxon>
        <taxon>Vespula</taxon>
    </lineage>
</organism>
<proteinExistence type="predicted"/>
<dbReference type="EMBL" id="JACSEA010000006">
    <property type="protein sequence ID" value="KAF7398842.1"/>
    <property type="molecule type" value="Genomic_DNA"/>
</dbReference>
<accession>A0A834K2G0</accession>